<sequence>MLDADIVKLAKEIHGNLVPESTFHGNMEGADPPLFIYSMPYLRGSSYTGVQAFWVEMDSNEESTQRAFVKDLARSQPVDHQTQAKKQLGIYKRLTRLAEESPPVLSKSILSKLIEALPSMFGNDYPQVLTHNDFSVTNILVNEDTSEIAGIVDWSLASVMPFGLDLDILFLATGFMTIDGWHDYGCKPQLQDVFWDEFWFSSEIEGEDLRRKTQNLAEVAGQIGAILRLAFRRNDDGSPSEEVLVSQRRIGQLKAWFGE</sequence>
<protein>
    <recommendedName>
        <fullName evidence="1">Aminoglycoside phosphotransferase domain-containing protein</fullName>
    </recommendedName>
</protein>
<dbReference type="SUPFAM" id="SSF56112">
    <property type="entry name" value="Protein kinase-like (PK-like)"/>
    <property type="match status" value="1"/>
</dbReference>
<dbReference type="AlphaFoldDB" id="A0AAN5Z1Y9"/>
<dbReference type="EMBL" id="JAAMOD010000348">
    <property type="protein sequence ID" value="KAF5230436.1"/>
    <property type="molecule type" value="Genomic_DNA"/>
</dbReference>
<evidence type="ECO:0000259" key="1">
    <source>
        <dbReference type="Pfam" id="PF01636"/>
    </source>
</evidence>
<name>A0AAN5Z1Y9_FUSAU</name>
<dbReference type="Gene3D" id="3.90.1200.10">
    <property type="match status" value="1"/>
</dbReference>
<dbReference type="PANTHER" id="PTHR21310:SF59">
    <property type="entry name" value="AMINOGLYCOSIDE PHOSPHOTRANSFERASE DOMAIN-CONTAINING PROTEIN"/>
    <property type="match status" value="1"/>
</dbReference>
<keyword evidence="3" id="KW-1185">Reference proteome</keyword>
<dbReference type="Pfam" id="PF01636">
    <property type="entry name" value="APH"/>
    <property type="match status" value="1"/>
</dbReference>
<evidence type="ECO:0000313" key="2">
    <source>
        <dbReference type="EMBL" id="KAF5230436.1"/>
    </source>
</evidence>
<reference evidence="2 3" key="1">
    <citation type="submission" date="2020-02" db="EMBL/GenBank/DDBJ databases">
        <title>Identification and distribution of gene clusters putatively required for synthesis of sphingolipid metabolism inhibitors in phylogenetically diverse species of the filamentous fungus Fusarium.</title>
        <authorList>
            <person name="Kim H.-S."/>
            <person name="Busman M."/>
            <person name="Brown D.W."/>
            <person name="Divon H."/>
            <person name="Uhlig S."/>
            <person name="Proctor R.H."/>
        </authorList>
    </citation>
    <scope>NUCLEOTIDE SEQUENCE [LARGE SCALE GENOMIC DNA]</scope>
    <source>
        <strain evidence="2 3">NRRL 2903</strain>
    </source>
</reference>
<evidence type="ECO:0000313" key="3">
    <source>
        <dbReference type="Proteomes" id="UP000537989"/>
    </source>
</evidence>
<comment type="caution">
    <text evidence="2">The sequence shown here is derived from an EMBL/GenBank/DDBJ whole genome shotgun (WGS) entry which is preliminary data.</text>
</comment>
<organism evidence="2 3">
    <name type="scientific">Fusarium austroamericanum</name>
    <dbReference type="NCBI Taxonomy" id="282268"/>
    <lineage>
        <taxon>Eukaryota</taxon>
        <taxon>Fungi</taxon>
        <taxon>Dikarya</taxon>
        <taxon>Ascomycota</taxon>
        <taxon>Pezizomycotina</taxon>
        <taxon>Sordariomycetes</taxon>
        <taxon>Hypocreomycetidae</taxon>
        <taxon>Hypocreales</taxon>
        <taxon>Nectriaceae</taxon>
        <taxon>Fusarium</taxon>
    </lineage>
</organism>
<accession>A0AAN5Z1Y9</accession>
<feature type="domain" description="Aminoglycoside phosphotransferase" evidence="1">
    <location>
        <begin position="91"/>
        <end position="170"/>
    </location>
</feature>
<gene>
    <name evidence="2" type="ORF">FAUST_9803</name>
</gene>
<dbReference type="InterPro" id="IPR002575">
    <property type="entry name" value="Aminoglycoside_PTrfase"/>
</dbReference>
<dbReference type="Proteomes" id="UP000537989">
    <property type="component" value="Unassembled WGS sequence"/>
</dbReference>
<proteinExistence type="predicted"/>
<dbReference type="InterPro" id="IPR011009">
    <property type="entry name" value="Kinase-like_dom_sf"/>
</dbReference>
<dbReference type="InterPro" id="IPR051678">
    <property type="entry name" value="AGP_Transferase"/>
</dbReference>
<dbReference type="PANTHER" id="PTHR21310">
    <property type="entry name" value="AMINOGLYCOSIDE PHOSPHOTRANSFERASE-RELATED-RELATED"/>
    <property type="match status" value="1"/>
</dbReference>